<dbReference type="Proteomes" id="UP000005711">
    <property type="component" value="Unassembled WGS sequence"/>
</dbReference>
<dbReference type="EMBL" id="ADDO01000017">
    <property type="protein sequence ID" value="EFA90650.1"/>
    <property type="molecule type" value="Genomic_DNA"/>
</dbReference>
<name>D1VS15_9FIRM</name>
<keyword evidence="1" id="KW-1133">Transmembrane helix</keyword>
<evidence type="ECO:0000256" key="1">
    <source>
        <dbReference type="SAM" id="Phobius"/>
    </source>
</evidence>
<keyword evidence="1" id="KW-0472">Membrane</keyword>
<accession>D1VS15</accession>
<gene>
    <name evidence="2" type="ORF">HMPREF0628_0142</name>
</gene>
<evidence type="ECO:0000313" key="2">
    <source>
        <dbReference type="EMBL" id="EFA90650.1"/>
    </source>
</evidence>
<organism evidence="2 3">
    <name type="scientific">Peptoniphilus lacrimalis 315-B</name>
    <dbReference type="NCBI Taxonomy" id="596330"/>
    <lineage>
        <taxon>Bacteria</taxon>
        <taxon>Bacillati</taxon>
        <taxon>Bacillota</taxon>
        <taxon>Tissierellia</taxon>
        <taxon>Tissierellales</taxon>
        <taxon>Peptoniphilaceae</taxon>
        <taxon>Peptoniphilus</taxon>
    </lineage>
</organism>
<keyword evidence="1" id="KW-0812">Transmembrane</keyword>
<evidence type="ECO:0000313" key="3">
    <source>
        <dbReference type="Proteomes" id="UP000005711"/>
    </source>
</evidence>
<proteinExistence type="predicted"/>
<sequence length="41" mass="5109">MKNKYIGQIPIIIFVLEFYVCTIKKYMVLAIRHKPYIFYFY</sequence>
<keyword evidence="3" id="KW-1185">Reference proteome</keyword>
<reference evidence="2 3" key="1">
    <citation type="submission" date="2009-12" db="EMBL/GenBank/DDBJ databases">
        <title>Genome Sequence of Peptoniphilus lacrimalis 315-B.</title>
        <authorList>
            <person name="Durkin A.S."/>
            <person name="Madupu R."/>
            <person name="Torralba M."/>
            <person name="Methe B."/>
            <person name="Sutton G."/>
            <person name="Strausberg R.L."/>
            <person name="Nelson K.E."/>
        </authorList>
    </citation>
    <scope>NUCLEOTIDE SEQUENCE [LARGE SCALE GENOMIC DNA]</scope>
    <source>
        <strain evidence="2 3">315-B</strain>
    </source>
</reference>
<dbReference type="AlphaFoldDB" id="D1VS15"/>
<feature type="transmembrane region" description="Helical" evidence="1">
    <location>
        <begin position="6"/>
        <end position="23"/>
    </location>
</feature>
<comment type="caution">
    <text evidence="2">The sequence shown here is derived from an EMBL/GenBank/DDBJ whole genome shotgun (WGS) entry which is preliminary data.</text>
</comment>
<protein>
    <submittedName>
        <fullName evidence="2">Uncharacterized protein</fullName>
    </submittedName>
</protein>